<keyword evidence="4 9" id="KW-0812">Transmembrane</keyword>
<evidence type="ECO:0000313" key="11">
    <source>
        <dbReference type="EMBL" id="PSN68070.1"/>
    </source>
</evidence>
<gene>
    <name evidence="11" type="ORF">BS50DRAFT_665629</name>
</gene>
<organism evidence="11 12">
    <name type="scientific">Corynespora cassiicola Philippines</name>
    <dbReference type="NCBI Taxonomy" id="1448308"/>
    <lineage>
        <taxon>Eukaryota</taxon>
        <taxon>Fungi</taxon>
        <taxon>Dikarya</taxon>
        <taxon>Ascomycota</taxon>
        <taxon>Pezizomycotina</taxon>
        <taxon>Dothideomycetes</taxon>
        <taxon>Pleosporomycetidae</taxon>
        <taxon>Pleosporales</taxon>
        <taxon>Corynesporascaceae</taxon>
        <taxon>Corynespora</taxon>
    </lineage>
</organism>
<dbReference type="STRING" id="1448308.A0A2T2NRQ4"/>
<dbReference type="InterPro" id="IPR020846">
    <property type="entry name" value="MFS_dom"/>
</dbReference>
<evidence type="ECO:0000256" key="7">
    <source>
        <dbReference type="ARBA" id="ARBA00038459"/>
    </source>
</evidence>
<keyword evidence="3" id="KW-1003">Cell membrane</keyword>
<evidence type="ECO:0000256" key="1">
    <source>
        <dbReference type="ARBA" id="ARBA00004651"/>
    </source>
</evidence>
<keyword evidence="5 9" id="KW-1133">Transmembrane helix</keyword>
<accession>A0A2T2NRQ4</accession>
<dbReference type="InterPro" id="IPR036259">
    <property type="entry name" value="MFS_trans_sf"/>
</dbReference>
<evidence type="ECO:0000259" key="10">
    <source>
        <dbReference type="PROSITE" id="PS50850"/>
    </source>
</evidence>
<dbReference type="Gene3D" id="1.20.1250.20">
    <property type="entry name" value="MFS general substrate transporter like domains"/>
    <property type="match status" value="1"/>
</dbReference>
<feature type="transmembrane region" description="Helical" evidence="9">
    <location>
        <begin position="454"/>
        <end position="474"/>
    </location>
</feature>
<dbReference type="Pfam" id="PF07690">
    <property type="entry name" value="MFS_1"/>
    <property type="match status" value="1"/>
</dbReference>
<dbReference type="CDD" id="cd17323">
    <property type="entry name" value="MFS_Tpo1_MDR_like"/>
    <property type="match status" value="1"/>
</dbReference>
<feature type="domain" description="Major facilitator superfamily (MFS) profile" evidence="10">
    <location>
        <begin position="48"/>
        <end position="481"/>
    </location>
</feature>
<evidence type="ECO:0000256" key="3">
    <source>
        <dbReference type="ARBA" id="ARBA00022475"/>
    </source>
</evidence>
<protein>
    <submittedName>
        <fullName evidence="11">MFS general substrate transporter</fullName>
    </submittedName>
</protein>
<evidence type="ECO:0000256" key="9">
    <source>
        <dbReference type="SAM" id="Phobius"/>
    </source>
</evidence>
<feature type="transmembrane region" description="Helical" evidence="9">
    <location>
        <begin position="172"/>
        <end position="194"/>
    </location>
</feature>
<feature type="compositionally biased region" description="Basic and acidic residues" evidence="8">
    <location>
        <begin position="500"/>
        <end position="514"/>
    </location>
</feature>
<dbReference type="InterPro" id="IPR011701">
    <property type="entry name" value="MFS"/>
</dbReference>
<dbReference type="AlphaFoldDB" id="A0A2T2NRQ4"/>
<dbReference type="FunFam" id="1.20.1250.20:FF:000011">
    <property type="entry name" value="MFS multidrug transporter, putative"/>
    <property type="match status" value="1"/>
</dbReference>
<evidence type="ECO:0000256" key="8">
    <source>
        <dbReference type="SAM" id="MobiDB-lite"/>
    </source>
</evidence>
<feature type="transmembrane region" description="Helical" evidence="9">
    <location>
        <begin position="46"/>
        <end position="67"/>
    </location>
</feature>
<feature type="transmembrane region" description="Helical" evidence="9">
    <location>
        <begin position="138"/>
        <end position="160"/>
    </location>
</feature>
<evidence type="ECO:0000256" key="4">
    <source>
        <dbReference type="ARBA" id="ARBA00022692"/>
    </source>
</evidence>
<dbReference type="GO" id="GO:0022857">
    <property type="term" value="F:transmembrane transporter activity"/>
    <property type="evidence" value="ECO:0007669"/>
    <property type="project" value="InterPro"/>
</dbReference>
<feature type="transmembrane region" description="Helical" evidence="9">
    <location>
        <begin position="113"/>
        <end position="132"/>
    </location>
</feature>
<keyword evidence="6 9" id="KW-0472">Membrane</keyword>
<dbReference type="Proteomes" id="UP000240883">
    <property type="component" value="Unassembled WGS sequence"/>
</dbReference>
<feature type="transmembrane region" description="Helical" evidence="9">
    <location>
        <begin position="273"/>
        <end position="303"/>
    </location>
</feature>
<dbReference type="GO" id="GO:0005886">
    <property type="term" value="C:plasma membrane"/>
    <property type="evidence" value="ECO:0007669"/>
    <property type="project" value="UniProtKB-SubCell"/>
</dbReference>
<dbReference type="PROSITE" id="PS50850">
    <property type="entry name" value="MFS"/>
    <property type="match status" value="1"/>
</dbReference>
<sequence>MWPFGSQSPRAPATLEGAGTADDPYLVDWELNDPCNPLSMRPALKWFVSAINAAATLVLAFGSSVYVSSVADLENRFGVAPETALLGASLYVVGFAVGPLLWAPLGELLGRRVVFVTAYGGFFACSVVAALADNLPLIIATRAIGGALGSVAMVNAGSVVGDMFSPAERGRVSAIFSSAPFFGPVLGPIVGGFLSQTAGWRGIGILIAALTGVLWLLYCAVVPETYSPVLLRIRAEALTRADVDGSLFRSRIDHKNGPKTLSQSLRVALMRPLVMLVSEAIVIVLSTYMAILYGALYLLFAAFPVIFQQNYRLPAGISGLAFLGIAVGVLLAVVYMFFQNTKYVKIAKASPGGKAPPEARLLPARLGAVAAPLGLFAFAITNTPPIPFYVPAAVTVPFGFGIVVIFLSLLNYLLDTYTIYAASAMATSTVVRSIFGAVFPLFARALFQKLGPQFGAAVPATLAAICVPFPFLFYRYGSKIREKSRLSQEARTILSQMGGKTEKKRPFSEGHGPTEQDELDNCKNSGSG</sequence>
<evidence type="ECO:0000313" key="12">
    <source>
        <dbReference type="Proteomes" id="UP000240883"/>
    </source>
</evidence>
<evidence type="ECO:0000256" key="2">
    <source>
        <dbReference type="ARBA" id="ARBA00022448"/>
    </source>
</evidence>
<dbReference type="PANTHER" id="PTHR23502">
    <property type="entry name" value="MAJOR FACILITATOR SUPERFAMILY"/>
    <property type="match status" value="1"/>
</dbReference>
<evidence type="ECO:0000256" key="6">
    <source>
        <dbReference type="ARBA" id="ARBA00023136"/>
    </source>
</evidence>
<feature type="transmembrane region" description="Helical" evidence="9">
    <location>
        <begin position="359"/>
        <end position="380"/>
    </location>
</feature>
<dbReference type="SUPFAM" id="SSF103473">
    <property type="entry name" value="MFS general substrate transporter"/>
    <property type="match status" value="1"/>
</dbReference>
<comment type="subcellular location">
    <subcellularLocation>
        <location evidence="1">Cell membrane</location>
        <topology evidence="1">Multi-pass membrane protein</topology>
    </subcellularLocation>
</comment>
<feature type="transmembrane region" description="Helical" evidence="9">
    <location>
        <begin position="79"/>
        <end position="101"/>
    </location>
</feature>
<feature type="transmembrane region" description="Helical" evidence="9">
    <location>
        <begin position="200"/>
        <end position="222"/>
    </location>
</feature>
<comment type="similarity">
    <text evidence="7">Belongs to the major facilitator superfamily. DHA1 family. Polyamines/proton antiporter (TC 2.A.1.2.16) subfamily.</text>
</comment>
<feature type="transmembrane region" description="Helical" evidence="9">
    <location>
        <begin position="315"/>
        <end position="338"/>
    </location>
</feature>
<dbReference type="PANTHER" id="PTHR23502:SF186">
    <property type="entry name" value="MAJOR FACILITATOR SUPERFAMILY (MFS) PROFILE DOMAIN-CONTAINING PROTEIN"/>
    <property type="match status" value="1"/>
</dbReference>
<reference evidence="11 12" key="1">
    <citation type="journal article" date="2018" name="Front. Microbiol.">
        <title>Genome-Wide Analysis of Corynespora cassiicola Leaf Fall Disease Putative Effectors.</title>
        <authorList>
            <person name="Lopez D."/>
            <person name="Ribeiro S."/>
            <person name="Label P."/>
            <person name="Fumanal B."/>
            <person name="Venisse J.S."/>
            <person name="Kohler A."/>
            <person name="de Oliveira R.R."/>
            <person name="Labutti K."/>
            <person name="Lipzen A."/>
            <person name="Lail K."/>
            <person name="Bauer D."/>
            <person name="Ohm R.A."/>
            <person name="Barry K.W."/>
            <person name="Spatafora J."/>
            <person name="Grigoriev I.V."/>
            <person name="Martin F.M."/>
            <person name="Pujade-Renaud V."/>
        </authorList>
    </citation>
    <scope>NUCLEOTIDE SEQUENCE [LARGE SCALE GENOMIC DNA]</scope>
    <source>
        <strain evidence="11 12">Philippines</strain>
    </source>
</reference>
<name>A0A2T2NRQ4_CORCC</name>
<proteinExistence type="inferred from homology"/>
<keyword evidence="2" id="KW-0813">Transport</keyword>
<keyword evidence="12" id="KW-1185">Reference proteome</keyword>
<feature type="transmembrane region" description="Helical" evidence="9">
    <location>
        <begin position="386"/>
        <end position="410"/>
    </location>
</feature>
<feature type="transmembrane region" description="Helical" evidence="9">
    <location>
        <begin position="417"/>
        <end position="442"/>
    </location>
</feature>
<evidence type="ECO:0000256" key="5">
    <source>
        <dbReference type="ARBA" id="ARBA00022989"/>
    </source>
</evidence>
<feature type="region of interest" description="Disordered" evidence="8">
    <location>
        <begin position="494"/>
        <end position="528"/>
    </location>
</feature>
<dbReference type="EMBL" id="KZ678134">
    <property type="protein sequence ID" value="PSN68070.1"/>
    <property type="molecule type" value="Genomic_DNA"/>
</dbReference>
<dbReference type="OrthoDB" id="446368at2759"/>